<evidence type="ECO:0000256" key="3">
    <source>
        <dbReference type="ARBA" id="ARBA00022475"/>
    </source>
</evidence>
<keyword evidence="18" id="KW-1185">Reference proteome</keyword>
<proteinExistence type="predicted"/>
<dbReference type="EC" id="3.1.1.116" evidence="14"/>
<dbReference type="GO" id="GO:0016042">
    <property type="term" value="P:lipid catabolic process"/>
    <property type="evidence" value="ECO:0007669"/>
    <property type="project" value="UniProtKB-KW"/>
</dbReference>
<keyword evidence="3" id="KW-1003">Cell membrane</keyword>
<evidence type="ECO:0000256" key="7">
    <source>
        <dbReference type="ARBA" id="ARBA00022801"/>
    </source>
</evidence>
<name>K0RBS5_THAOC</name>
<dbReference type="EMBL" id="AGNL01047682">
    <property type="protein sequence ID" value="EJK46551.1"/>
    <property type="molecule type" value="Genomic_DNA"/>
</dbReference>
<keyword evidence="11" id="KW-0443">Lipid metabolism</keyword>
<keyword evidence="10 15" id="KW-1133">Transmembrane helix</keyword>
<dbReference type="PANTHER" id="PTHR45792:SF8">
    <property type="entry name" value="DIACYLGLYCEROL LIPASE-ALPHA"/>
    <property type="match status" value="1"/>
</dbReference>
<feature type="transmembrane region" description="Helical" evidence="15">
    <location>
        <begin position="50"/>
        <end position="70"/>
    </location>
</feature>
<evidence type="ECO:0000256" key="9">
    <source>
        <dbReference type="ARBA" id="ARBA00022963"/>
    </source>
</evidence>
<dbReference type="GO" id="GO:0016298">
    <property type="term" value="F:lipase activity"/>
    <property type="evidence" value="ECO:0007669"/>
    <property type="project" value="TreeGrafter"/>
</dbReference>
<dbReference type="Pfam" id="PF01764">
    <property type="entry name" value="Lipase_3"/>
    <property type="match status" value="1"/>
</dbReference>
<reference evidence="17 18" key="1">
    <citation type="journal article" date="2012" name="Genome Biol.">
        <title>Genome and low-iron response of an oceanic diatom adapted to chronic iron limitation.</title>
        <authorList>
            <person name="Lommer M."/>
            <person name="Specht M."/>
            <person name="Roy A.S."/>
            <person name="Kraemer L."/>
            <person name="Andreson R."/>
            <person name="Gutowska M.A."/>
            <person name="Wolf J."/>
            <person name="Bergner S.V."/>
            <person name="Schilhabel M.B."/>
            <person name="Klostermeier U.C."/>
            <person name="Beiko R.G."/>
            <person name="Rosenstiel P."/>
            <person name="Hippler M."/>
            <person name="Laroche J."/>
        </authorList>
    </citation>
    <scope>NUCLEOTIDE SEQUENCE [LARGE SCALE GENOMIC DNA]</scope>
    <source>
        <strain evidence="17 18">CCMP1005</strain>
    </source>
</reference>
<evidence type="ECO:0000256" key="2">
    <source>
        <dbReference type="ARBA" id="ARBA00004651"/>
    </source>
</evidence>
<evidence type="ECO:0000313" key="17">
    <source>
        <dbReference type="EMBL" id="EJK46551.1"/>
    </source>
</evidence>
<dbReference type="AlphaFoldDB" id="K0RBS5"/>
<accession>K0RBS5</accession>
<dbReference type="InterPro" id="IPR029058">
    <property type="entry name" value="AB_hydrolase_fold"/>
</dbReference>
<keyword evidence="9" id="KW-0442">Lipid degradation</keyword>
<dbReference type="CDD" id="cd00519">
    <property type="entry name" value="Lipase_3"/>
    <property type="match status" value="1"/>
</dbReference>
<evidence type="ECO:0000256" key="12">
    <source>
        <dbReference type="ARBA" id="ARBA00023136"/>
    </source>
</evidence>
<evidence type="ECO:0000256" key="13">
    <source>
        <dbReference type="ARBA" id="ARBA00024531"/>
    </source>
</evidence>
<feature type="transmembrane region" description="Helical" evidence="15">
    <location>
        <begin position="95"/>
        <end position="120"/>
    </location>
</feature>
<evidence type="ECO:0000256" key="15">
    <source>
        <dbReference type="SAM" id="Phobius"/>
    </source>
</evidence>
<gene>
    <name evidence="17" type="ORF">THAOC_34774</name>
</gene>
<feature type="domain" description="Fungal lipase-type" evidence="16">
    <location>
        <begin position="544"/>
        <end position="670"/>
    </location>
</feature>
<comment type="caution">
    <text evidence="17">The sequence shown here is derived from an EMBL/GenBank/DDBJ whole genome shotgun (WGS) entry which is preliminary data.</text>
</comment>
<dbReference type="Proteomes" id="UP000266841">
    <property type="component" value="Unassembled WGS sequence"/>
</dbReference>
<keyword evidence="8" id="KW-0106">Calcium</keyword>
<dbReference type="eggNOG" id="KOG2088">
    <property type="taxonomic scope" value="Eukaryota"/>
</dbReference>
<evidence type="ECO:0000256" key="11">
    <source>
        <dbReference type="ARBA" id="ARBA00023098"/>
    </source>
</evidence>
<sequence length="742" mass="82214">MANPAPSTILLRPMKHPLQTTKSDKMPALVVYERLIVAGDDLRLLSAITLVLRLLQIVVTVVVVHGVMVFDHRPMVFVLTGCLADEHSYWIWKDISVAAGFAMIVYGFVGAAVEISVFLVSSRGTPVETRARRALVPICKFNLLPMMIIRSLGFVFALVAIRPPKKRTDEDIQQTWEKSCRRCCECSSLLTCYLCGGHKLTAQSYGDVAYALTDFLAGEENLDIVPSDGKINRLSFLFVTWRRGMGIIMCKDALIADDGILAKKSSLASRLWKQFILAESRTNNSMEISPALKRSLSNVQNSSSDDIEAGTPAKDEEDTQFLETSLCLQTDGHNRSIQHLEWVADDREPTANQLESLRNMIIERKDKDTDFLSYRLVRDGDASDFEPRINCVLSPTNKFDCLMLGEGDRYSQVGCRISTALQATYSNFLVLGGFSSVQLDAIRLAAGTIYGKATCRSKNPSVIGDNWCGWKEGALLKTLGIQDCDIIHANFVNGVSITPYIILIDRAWKTVVVTIRGTLSFEDMITGKTCSDPSRFPCQVLNVHFLADVTISPVSLEDIGRRCGFDGNKDYCHSGMLKSAECIYDDILSHKKLHVAMVENPTYGLRVIGHSLGAGVAAVLGLMLRQQFPNLHCLCFSPPGCVFTSGMAAESKKFCCSFVLHDDLVPRLSYDSLAVDRADDHWNARKATAPENKHTKVDHFPFNVASSLKTIADAYGCEAAKLHQEPERLARILRCDEPKKNT</sequence>
<evidence type="ECO:0000313" key="18">
    <source>
        <dbReference type="Proteomes" id="UP000266841"/>
    </source>
</evidence>
<keyword evidence="4" id="KW-0597">Phosphoprotein</keyword>
<dbReference type="PANTHER" id="PTHR45792">
    <property type="entry name" value="DIACYLGLYCEROL LIPASE HOMOLOG-RELATED"/>
    <property type="match status" value="1"/>
</dbReference>
<keyword evidence="5 15" id="KW-0812">Transmembrane</keyword>
<dbReference type="OrthoDB" id="438440at2759"/>
<protein>
    <recommendedName>
        <fullName evidence="14">sn-1-specific diacylglycerol lipase</fullName>
        <ecNumber evidence="14">3.1.1.116</ecNumber>
    </recommendedName>
</protein>
<comment type="catalytic activity">
    <reaction evidence="13">
        <text>a 1,2-diacyl-sn-glycerol + H2O = a 2-acylglycerol + a fatty acid + H(+)</text>
        <dbReference type="Rhea" id="RHEA:33275"/>
        <dbReference type="ChEBI" id="CHEBI:15377"/>
        <dbReference type="ChEBI" id="CHEBI:15378"/>
        <dbReference type="ChEBI" id="CHEBI:17389"/>
        <dbReference type="ChEBI" id="CHEBI:17815"/>
        <dbReference type="ChEBI" id="CHEBI:28868"/>
        <dbReference type="EC" id="3.1.1.116"/>
    </reaction>
    <physiologicalReaction direction="left-to-right" evidence="13">
        <dbReference type="Rhea" id="RHEA:33276"/>
    </physiologicalReaction>
</comment>
<evidence type="ECO:0000256" key="6">
    <source>
        <dbReference type="ARBA" id="ARBA00022723"/>
    </source>
</evidence>
<comment type="subcellular location">
    <subcellularLocation>
        <location evidence="2">Cell membrane</location>
        <topology evidence="2">Multi-pass membrane protein</topology>
    </subcellularLocation>
</comment>
<dbReference type="InterPro" id="IPR002921">
    <property type="entry name" value="Fungal_lipase-type"/>
</dbReference>
<comment type="cofactor">
    <cofactor evidence="1">
        <name>Ca(2+)</name>
        <dbReference type="ChEBI" id="CHEBI:29108"/>
    </cofactor>
</comment>
<keyword evidence="7" id="KW-0378">Hydrolase</keyword>
<evidence type="ECO:0000256" key="4">
    <source>
        <dbReference type="ARBA" id="ARBA00022553"/>
    </source>
</evidence>
<dbReference type="GO" id="GO:0046872">
    <property type="term" value="F:metal ion binding"/>
    <property type="evidence" value="ECO:0007669"/>
    <property type="project" value="UniProtKB-KW"/>
</dbReference>
<evidence type="ECO:0000256" key="10">
    <source>
        <dbReference type="ARBA" id="ARBA00022989"/>
    </source>
</evidence>
<evidence type="ECO:0000256" key="14">
    <source>
        <dbReference type="ARBA" id="ARBA00026104"/>
    </source>
</evidence>
<evidence type="ECO:0000256" key="8">
    <source>
        <dbReference type="ARBA" id="ARBA00022837"/>
    </source>
</evidence>
<organism evidence="17 18">
    <name type="scientific">Thalassiosira oceanica</name>
    <name type="common">Marine diatom</name>
    <dbReference type="NCBI Taxonomy" id="159749"/>
    <lineage>
        <taxon>Eukaryota</taxon>
        <taxon>Sar</taxon>
        <taxon>Stramenopiles</taxon>
        <taxon>Ochrophyta</taxon>
        <taxon>Bacillariophyta</taxon>
        <taxon>Coscinodiscophyceae</taxon>
        <taxon>Thalassiosirophycidae</taxon>
        <taxon>Thalassiosirales</taxon>
        <taxon>Thalassiosiraceae</taxon>
        <taxon>Thalassiosira</taxon>
    </lineage>
</organism>
<keyword evidence="6" id="KW-0479">Metal-binding</keyword>
<dbReference type="GO" id="GO:0005886">
    <property type="term" value="C:plasma membrane"/>
    <property type="evidence" value="ECO:0007669"/>
    <property type="project" value="UniProtKB-SubCell"/>
</dbReference>
<dbReference type="InterPro" id="IPR052214">
    <property type="entry name" value="DAG_Lipase-Related"/>
</dbReference>
<keyword evidence="12 15" id="KW-0472">Membrane</keyword>
<feature type="transmembrane region" description="Helical" evidence="15">
    <location>
        <begin position="141"/>
        <end position="161"/>
    </location>
</feature>
<dbReference type="OMA" id="EPRINCV"/>
<dbReference type="Gene3D" id="3.40.50.1820">
    <property type="entry name" value="alpha/beta hydrolase"/>
    <property type="match status" value="1"/>
</dbReference>
<evidence type="ECO:0000256" key="1">
    <source>
        <dbReference type="ARBA" id="ARBA00001913"/>
    </source>
</evidence>
<evidence type="ECO:0000256" key="5">
    <source>
        <dbReference type="ARBA" id="ARBA00022692"/>
    </source>
</evidence>
<evidence type="ECO:0000259" key="16">
    <source>
        <dbReference type="Pfam" id="PF01764"/>
    </source>
</evidence>
<dbReference type="SUPFAM" id="SSF53474">
    <property type="entry name" value="alpha/beta-Hydrolases"/>
    <property type="match status" value="1"/>
</dbReference>